<evidence type="ECO:0000256" key="7">
    <source>
        <dbReference type="PROSITE-ProRule" id="PRU00169"/>
    </source>
</evidence>
<dbReference type="Pfam" id="PF01339">
    <property type="entry name" value="CheB_methylest"/>
    <property type="match status" value="1"/>
</dbReference>
<dbReference type="EC" id="3.1.1.61" evidence="5"/>
<evidence type="ECO:0000313" key="12">
    <source>
        <dbReference type="Proteomes" id="UP000011744"/>
    </source>
</evidence>
<feature type="active site" evidence="5 6">
    <location>
        <position position="293"/>
    </location>
</feature>
<evidence type="ECO:0000256" key="2">
    <source>
        <dbReference type="ARBA" id="ARBA00022500"/>
    </source>
</evidence>
<dbReference type="Proteomes" id="UP000011744">
    <property type="component" value="Unassembled WGS sequence"/>
</dbReference>
<evidence type="ECO:0000256" key="3">
    <source>
        <dbReference type="ARBA" id="ARBA00022801"/>
    </source>
</evidence>
<feature type="active site" evidence="5 6">
    <location>
        <position position="169"/>
    </location>
</feature>
<dbReference type="Gene3D" id="3.40.50.180">
    <property type="entry name" value="Methylesterase CheB, C-terminal domain"/>
    <property type="match status" value="1"/>
</dbReference>
<accession>M2Z5N6</accession>
<feature type="domain" description="Response regulatory" evidence="9">
    <location>
        <begin position="1"/>
        <end position="117"/>
    </location>
</feature>
<dbReference type="GO" id="GO:0032259">
    <property type="term" value="P:methylation"/>
    <property type="evidence" value="ECO:0007669"/>
    <property type="project" value="UniProtKB-KW"/>
</dbReference>
<protein>
    <recommendedName>
        <fullName evidence="5">Protein-glutamate methylesterase/protein-glutamine glutaminase</fullName>
        <ecNumber evidence="5">3.1.1.61</ecNumber>
        <ecNumber evidence="5">3.5.1.44</ecNumber>
    </recommendedName>
</protein>
<dbReference type="NCBIfam" id="NF001965">
    <property type="entry name" value="PRK00742.1"/>
    <property type="match status" value="1"/>
</dbReference>
<reference evidence="11 12" key="1">
    <citation type="journal article" date="2014" name="Genome Announc.">
        <title>Draft Genome Sequence of Magnetospirillum sp. Strain SO-1, a Freshwater Magnetotactic Bacterium Isolated from the Ol'khovka River, Russia.</title>
        <authorList>
            <person name="Grouzdev D.S."/>
            <person name="Dziuba M.V."/>
            <person name="Sukhacheva M.S."/>
            <person name="Mardanov A.V."/>
            <person name="Beletskiy A.V."/>
            <person name="Kuznetsov B.B."/>
            <person name="Skryabin K.G."/>
        </authorList>
    </citation>
    <scope>NUCLEOTIDE SEQUENCE [LARGE SCALE GENOMIC DNA]</scope>
    <source>
        <strain evidence="11 12">SO-1</strain>
    </source>
</reference>
<evidence type="ECO:0000256" key="5">
    <source>
        <dbReference type="HAMAP-Rule" id="MF_00099"/>
    </source>
</evidence>
<dbReference type="InterPro" id="IPR035909">
    <property type="entry name" value="CheB_C"/>
</dbReference>
<keyword evidence="12" id="KW-1185">Reference proteome</keyword>
<dbReference type="Gene3D" id="3.40.50.2300">
    <property type="match status" value="1"/>
</dbReference>
<feature type="compositionally biased region" description="Pro residues" evidence="8">
    <location>
        <begin position="139"/>
        <end position="154"/>
    </location>
</feature>
<dbReference type="GO" id="GO:0008984">
    <property type="term" value="F:protein-glutamate methylesterase activity"/>
    <property type="evidence" value="ECO:0007669"/>
    <property type="project" value="UniProtKB-UniRule"/>
</dbReference>
<feature type="domain" description="CheB-type methylesterase" evidence="10">
    <location>
        <begin position="157"/>
        <end position="349"/>
    </location>
</feature>
<dbReference type="PROSITE" id="PS50110">
    <property type="entry name" value="RESPONSE_REGULATORY"/>
    <property type="match status" value="1"/>
</dbReference>
<keyword evidence="11" id="KW-0808">Transferase</keyword>
<dbReference type="eggNOG" id="COG2201">
    <property type="taxonomic scope" value="Bacteria"/>
</dbReference>
<dbReference type="OrthoDB" id="9793421at2"/>
<keyword evidence="11" id="KW-0489">Methyltransferase</keyword>
<dbReference type="EMBL" id="AONQ01000030">
    <property type="protein sequence ID" value="EME69610.1"/>
    <property type="molecule type" value="Genomic_DNA"/>
</dbReference>
<keyword evidence="3 5" id="KW-0378">Hydrolase</keyword>
<comment type="PTM">
    <text evidence="5">Phosphorylated by CheA. Phosphorylation of the N-terminal regulatory domain activates the methylesterase activity.</text>
</comment>
<comment type="catalytic activity">
    <reaction evidence="5">
        <text>L-glutaminyl-[protein] + H2O = L-glutamyl-[protein] + NH4(+)</text>
        <dbReference type="Rhea" id="RHEA:16441"/>
        <dbReference type="Rhea" id="RHEA-COMP:10207"/>
        <dbReference type="Rhea" id="RHEA-COMP:10208"/>
        <dbReference type="ChEBI" id="CHEBI:15377"/>
        <dbReference type="ChEBI" id="CHEBI:28938"/>
        <dbReference type="ChEBI" id="CHEBI:29973"/>
        <dbReference type="ChEBI" id="CHEBI:30011"/>
        <dbReference type="EC" id="3.5.1.44"/>
    </reaction>
</comment>
<evidence type="ECO:0000313" key="11">
    <source>
        <dbReference type="EMBL" id="EME69610.1"/>
    </source>
</evidence>
<organism evidence="11 12">
    <name type="scientific">Paramagnetospirillum caucaseum</name>
    <dbReference type="NCBI Taxonomy" id="1244869"/>
    <lineage>
        <taxon>Bacteria</taxon>
        <taxon>Pseudomonadati</taxon>
        <taxon>Pseudomonadota</taxon>
        <taxon>Alphaproteobacteria</taxon>
        <taxon>Rhodospirillales</taxon>
        <taxon>Magnetospirillaceae</taxon>
        <taxon>Paramagnetospirillum</taxon>
    </lineage>
</organism>
<dbReference type="CDD" id="cd17541">
    <property type="entry name" value="REC_CheB-like"/>
    <property type="match status" value="1"/>
</dbReference>
<comment type="catalytic activity">
    <reaction evidence="4 5">
        <text>[protein]-L-glutamate 5-O-methyl ester + H2O = L-glutamyl-[protein] + methanol + H(+)</text>
        <dbReference type="Rhea" id="RHEA:23236"/>
        <dbReference type="Rhea" id="RHEA-COMP:10208"/>
        <dbReference type="Rhea" id="RHEA-COMP:10311"/>
        <dbReference type="ChEBI" id="CHEBI:15377"/>
        <dbReference type="ChEBI" id="CHEBI:15378"/>
        <dbReference type="ChEBI" id="CHEBI:17790"/>
        <dbReference type="ChEBI" id="CHEBI:29973"/>
        <dbReference type="ChEBI" id="CHEBI:82795"/>
        <dbReference type="EC" id="3.1.1.61"/>
    </reaction>
</comment>
<dbReference type="InterPro" id="IPR011006">
    <property type="entry name" value="CheY-like_superfamily"/>
</dbReference>
<proteinExistence type="inferred from homology"/>
<comment type="caution">
    <text evidence="11">The sequence shown here is derived from an EMBL/GenBank/DDBJ whole genome shotgun (WGS) entry which is preliminary data.</text>
</comment>
<dbReference type="Pfam" id="PF00072">
    <property type="entry name" value="Response_reg"/>
    <property type="match status" value="1"/>
</dbReference>
<evidence type="ECO:0000256" key="8">
    <source>
        <dbReference type="SAM" id="MobiDB-lite"/>
    </source>
</evidence>
<dbReference type="GO" id="GO:0000156">
    <property type="term" value="F:phosphorelay response regulator activity"/>
    <property type="evidence" value="ECO:0007669"/>
    <property type="project" value="InterPro"/>
</dbReference>
<evidence type="ECO:0000259" key="10">
    <source>
        <dbReference type="PROSITE" id="PS50122"/>
    </source>
</evidence>
<dbReference type="PIRSF" id="PIRSF000876">
    <property type="entry name" value="RR_chemtxs_CheB"/>
    <property type="match status" value="1"/>
</dbReference>
<dbReference type="EC" id="3.5.1.44" evidence="5"/>
<evidence type="ECO:0000256" key="1">
    <source>
        <dbReference type="ARBA" id="ARBA00022490"/>
    </source>
</evidence>
<feature type="modified residue" description="4-aspartylphosphate" evidence="5 7">
    <location>
        <position position="50"/>
    </location>
</feature>
<dbReference type="PANTHER" id="PTHR42872">
    <property type="entry name" value="PROTEIN-GLUTAMATE METHYLESTERASE/PROTEIN-GLUTAMINE GLUTAMINASE"/>
    <property type="match status" value="1"/>
</dbReference>
<dbReference type="PATRIC" id="fig|1244869.3.peg.2486"/>
<dbReference type="InterPro" id="IPR008248">
    <property type="entry name" value="CheB-like"/>
</dbReference>
<dbReference type="CDD" id="cd16432">
    <property type="entry name" value="CheB_Rec"/>
    <property type="match status" value="1"/>
</dbReference>
<dbReference type="HAMAP" id="MF_00099">
    <property type="entry name" value="CheB_chemtxs"/>
    <property type="match status" value="1"/>
</dbReference>
<dbReference type="GO" id="GO:0050568">
    <property type="term" value="F:protein-glutamine glutaminase activity"/>
    <property type="evidence" value="ECO:0007669"/>
    <property type="project" value="UniProtKB-UniRule"/>
</dbReference>
<feature type="region of interest" description="Disordered" evidence="8">
    <location>
        <begin position="133"/>
        <end position="154"/>
    </location>
</feature>
<comment type="similarity">
    <text evidence="5">Belongs to the CheB family.</text>
</comment>
<keyword evidence="2 5" id="KW-0145">Chemotaxis</keyword>
<dbReference type="STRING" id="1244869.H261_12321"/>
<dbReference type="PROSITE" id="PS50122">
    <property type="entry name" value="CHEB"/>
    <property type="match status" value="1"/>
</dbReference>
<dbReference type="InterPro" id="IPR000673">
    <property type="entry name" value="Sig_transdc_resp-reg_Me-estase"/>
</dbReference>
<dbReference type="GO" id="GO:0008168">
    <property type="term" value="F:methyltransferase activity"/>
    <property type="evidence" value="ECO:0007669"/>
    <property type="project" value="UniProtKB-KW"/>
</dbReference>
<evidence type="ECO:0000259" key="9">
    <source>
        <dbReference type="PROSITE" id="PS50110"/>
    </source>
</evidence>
<evidence type="ECO:0000256" key="4">
    <source>
        <dbReference type="ARBA" id="ARBA00048267"/>
    </source>
</evidence>
<dbReference type="SUPFAM" id="SSF52172">
    <property type="entry name" value="CheY-like"/>
    <property type="match status" value="1"/>
</dbReference>
<dbReference type="SMART" id="SM00448">
    <property type="entry name" value="REC"/>
    <property type="match status" value="1"/>
</dbReference>
<name>M2Z5N6_9PROT</name>
<dbReference type="InterPro" id="IPR001789">
    <property type="entry name" value="Sig_transdc_resp-reg_receiver"/>
</dbReference>
<gene>
    <name evidence="5" type="primary">cheB</name>
    <name evidence="11" type="ORF">H261_12321</name>
</gene>
<keyword evidence="1 5" id="KW-0963">Cytoplasm</keyword>
<evidence type="ECO:0000256" key="6">
    <source>
        <dbReference type="PROSITE-ProRule" id="PRU00050"/>
    </source>
</evidence>
<dbReference type="SUPFAM" id="SSF52738">
    <property type="entry name" value="Methylesterase CheB, C-terminal domain"/>
    <property type="match status" value="1"/>
</dbReference>
<comment type="function">
    <text evidence="5">Involved in chemotaxis. Part of a chemotaxis signal transduction system that modulates chemotaxis in response to various stimuli. Catalyzes the demethylation of specific methylglutamate residues introduced into the chemoreceptors (methyl-accepting chemotaxis proteins or MCP) by CheR. Also mediates the irreversible deamidation of specific glutamine residues to glutamic acid.</text>
</comment>
<dbReference type="AlphaFoldDB" id="M2Z5N6"/>
<dbReference type="GO" id="GO:0006935">
    <property type="term" value="P:chemotaxis"/>
    <property type="evidence" value="ECO:0007669"/>
    <property type="project" value="UniProtKB-UniRule"/>
</dbReference>
<comment type="subcellular location">
    <subcellularLocation>
        <location evidence="5">Cytoplasm</location>
    </subcellularLocation>
</comment>
<feature type="active site" evidence="5 6">
    <location>
        <position position="197"/>
    </location>
</feature>
<dbReference type="PANTHER" id="PTHR42872:SF3">
    <property type="entry name" value="PROTEIN-GLUTAMATE METHYLESTERASE_PROTEIN-GLUTAMINE GLUTAMINASE 1"/>
    <property type="match status" value="1"/>
</dbReference>
<comment type="domain">
    <text evidence="5">Contains a C-terminal catalytic domain, and an N-terminal region which modulates catalytic activity.</text>
</comment>
<sequence>MLVDDSAIVRGLVARILATDPAITVAAQVANGEQAIAALARTPVDVVVLDIEMPVMDGLTALPGILKTVPGVRVIMLSSLTQRGATVTFQALRAGAADYIPKPSAGADMSGTGGFKRELIDKIKSLAARKLRPAAPASSPLPRPAGTVPPRPAAIPPSGPVEVLAIGSSTGGPQALFDIFAKLRTVKPRIPILITQHMPPTFTGILAEHIAQTSGLPSAEGKDGEKIMAGRVYVAPGGRHMLAERKGGELLIRLSDAPPENFCKPAVDPMFRSVSAAWGNRAVAMVLTGMGSDGAKGGRVLAEAGGQLYAQDEATCVVYGMPAAAAQTGLCKAILPLGEIGDLIRKLVS</sequence>
<keyword evidence="5 7" id="KW-0597">Phosphoprotein</keyword>
<dbReference type="GO" id="GO:0005737">
    <property type="term" value="C:cytoplasm"/>
    <property type="evidence" value="ECO:0007669"/>
    <property type="project" value="UniProtKB-SubCell"/>
</dbReference>